<name>A0A8S5NRV0_9CAUD</name>
<evidence type="ECO:0000313" key="2">
    <source>
        <dbReference type="EMBL" id="DAD97525.1"/>
    </source>
</evidence>
<protein>
    <submittedName>
        <fullName evidence="2">Uncharacterized protein</fullName>
    </submittedName>
</protein>
<proteinExistence type="predicted"/>
<evidence type="ECO:0000256" key="1">
    <source>
        <dbReference type="SAM" id="Phobius"/>
    </source>
</evidence>
<reference evidence="2" key="1">
    <citation type="journal article" date="2021" name="Proc. Natl. Acad. Sci. U.S.A.">
        <title>A Catalog of Tens of Thousands of Viruses from Human Metagenomes Reveals Hidden Associations with Chronic Diseases.</title>
        <authorList>
            <person name="Tisza M.J."/>
            <person name="Buck C.B."/>
        </authorList>
    </citation>
    <scope>NUCLEOTIDE SEQUENCE</scope>
    <source>
        <strain evidence="2">CtIbU14</strain>
    </source>
</reference>
<keyword evidence="1" id="KW-0472">Membrane</keyword>
<keyword evidence="1" id="KW-0812">Transmembrane</keyword>
<organism evidence="2">
    <name type="scientific">Caudovirales sp. ctIbU14</name>
    <dbReference type="NCBI Taxonomy" id="2825761"/>
    <lineage>
        <taxon>Viruses</taxon>
        <taxon>Duplodnaviria</taxon>
        <taxon>Heunggongvirae</taxon>
        <taxon>Uroviricota</taxon>
        <taxon>Caudoviricetes</taxon>
    </lineage>
</organism>
<sequence length="34" mass="4338">MKWWIVILLIYAVIRSGMYLYKWYHKKNKDSFKD</sequence>
<feature type="transmembrane region" description="Helical" evidence="1">
    <location>
        <begin position="6"/>
        <end position="24"/>
    </location>
</feature>
<keyword evidence="1" id="KW-1133">Transmembrane helix</keyword>
<accession>A0A8S5NRV0</accession>
<dbReference type="EMBL" id="BK015243">
    <property type="protein sequence ID" value="DAD97525.1"/>
    <property type="molecule type" value="Genomic_DNA"/>
</dbReference>